<organism evidence="1 2">
    <name type="scientific">Hymenobacter frigidus</name>
    <dbReference type="NCBI Taxonomy" id="1524095"/>
    <lineage>
        <taxon>Bacteria</taxon>
        <taxon>Pseudomonadati</taxon>
        <taxon>Bacteroidota</taxon>
        <taxon>Cytophagia</taxon>
        <taxon>Cytophagales</taxon>
        <taxon>Hymenobacteraceae</taxon>
        <taxon>Hymenobacter</taxon>
    </lineage>
</organism>
<gene>
    <name evidence="1" type="ORF">GCM10011495_04220</name>
</gene>
<accession>A0ABQ1ZUT5</accession>
<dbReference type="RefSeq" id="WP_188560372.1">
    <property type="nucleotide sequence ID" value="NZ_BMGY01000003.1"/>
</dbReference>
<name>A0ABQ1ZUT5_9BACT</name>
<dbReference type="Proteomes" id="UP000637774">
    <property type="component" value="Unassembled WGS sequence"/>
</dbReference>
<protein>
    <submittedName>
        <fullName evidence="1">Uncharacterized protein</fullName>
    </submittedName>
</protein>
<dbReference type="EMBL" id="BMGY01000003">
    <property type="protein sequence ID" value="GGH79863.1"/>
    <property type="molecule type" value="Genomic_DNA"/>
</dbReference>
<comment type="caution">
    <text evidence="1">The sequence shown here is derived from an EMBL/GenBank/DDBJ whole genome shotgun (WGS) entry which is preliminary data.</text>
</comment>
<evidence type="ECO:0000313" key="1">
    <source>
        <dbReference type="EMBL" id="GGH79863.1"/>
    </source>
</evidence>
<proteinExistence type="predicted"/>
<evidence type="ECO:0000313" key="2">
    <source>
        <dbReference type="Proteomes" id="UP000637774"/>
    </source>
</evidence>
<reference evidence="2" key="1">
    <citation type="journal article" date="2019" name="Int. J. Syst. Evol. Microbiol.">
        <title>The Global Catalogue of Microorganisms (GCM) 10K type strain sequencing project: providing services to taxonomists for standard genome sequencing and annotation.</title>
        <authorList>
            <consortium name="The Broad Institute Genomics Platform"/>
            <consortium name="The Broad Institute Genome Sequencing Center for Infectious Disease"/>
            <person name="Wu L."/>
            <person name="Ma J."/>
        </authorList>
    </citation>
    <scope>NUCLEOTIDE SEQUENCE [LARGE SCALE GENOMIC DNA]</scope>
    <source>
        <strain evidence="2">CGMCC 1.14966</strain>
    </source>
</reference>
<sequence length="62" mass="6550">MRILLKIVFAGLLLLLVVALGTEVVALHRGALAPVSLSAHPVVVRKALNSAEHPKTVHPAIK</sequence>
<keyword evidence="2" id="KW-1185">Reference proteome</keyword>